<feature type="chain" id="PRO_5027007922" evidence="1">
    <location>
        <begin position="21"/>
        <end position="106"/>
    </location>
</feature>
<sequence>MRKLLLSLIFLFSMTGLVTAVEVTLVKFDKDKKEVRVKEGEVEKTYKITDKTKFTGVDKNGDAKEMTYEDALKGLGNAKAEGKLKFDVTVKEGAIVEAKMKARKKN</sequence>
<evidence type="ECO:0000313" key="3">
    <source>
        <dbReference type="Proteomes" id="UP000464178"/>
    </source>
</evidence>
<feature type="signal peptide" evidence="1">
    <location>
        <begin position="1"/>
        <end position="20"/>
    </location>
</feature>
<organism evidence="2 3">
    <name type="scientific">Gemmata massiliana</name>
    <dbReference type="NCBI Taxonomy" id="1210884"/>
    <lineage>
        <taxon>Bacteria</taxon>
        <taxon>Pseudomonadati</taxon>
        <taxon>Planctomycetota</taxon>
        <taxon>Planctomycetia</taxon>
        <taxon>Gemmatales</taxon>
        <taxon>Gemmataceae</taxon>
        <taxon>Gemmata</taxon>
    </lineage>
</organism>
<gene>
    <name evidence="2" type="ORF">SOIL9_34200</name>
</gene>
<dbReference type="Proteomes" id="UP000464178">
    <property type="component" value="Chromosome"/>
</dbReference>
<dbReference type="KEGG" id="gms:SOIL9_34200"/>
<proteinExistence type="predicted"/>
<name>A0A6P2D2I0_9BACT</name>
<reference evidence="2 3" key="1">
    <citation type="submission" date="2019-05" db="EMBL/GenBank/DDBJ databases">
        <authorList>
            <consortium name="Science for Life Laboratories"/>
        </authorList>
    </citation>
    <scope>NUCLEOTIDE SEQUENCE [LARGE SCALE GENOMIC DNA]</scope>
    <source>
        <strain evidence="2">Soil9</strain>
    </source>
</reference>
<evidence type="ECO:0000256" key="1">
    <source>
        <dbReference type="SAM" id="SignalP"/>
    </source>
</evidence>
<dbReference type="RefSeq" id="WP_162668854.1">
    <property type="nucleotide sequence ID" value="NZ_LR593886.1"/>
</dbReference>
<dbReference type="AlphaFoldDB" id="A0A6P2D2I0"/>
<dbReference type="EMBL" id="LR593886">
    <property type="protein sequence ID" value="VTR94294.1"/>
    <property type="molecule type" value="Genomic_DNA"/>
</dbReference>
<protein>
    <submittedName>
        <fullName evidence="2">Uncharacterized protein</fullName>
    </submittedName>
</protein>
<evidence type="ECO:0000313" key="2">
    <source>
        <dbReference type="EMBL" id="VTR94294.1"/>
    </source>
</evidence>
<keyword evidence="1" id="KW-0732">Signal</keyword>
<accession>A0A6P2D2I0</accession>
<keyword evidence="3" id="KW-1185">Reference proteome</keyword>